<comment type="caution">
    <text evidence="1">The sequence shown here is derived from an EMBL/GenBank/DDBJ whole genome shotgun (WGS) entry which is preliminary data.</text>
</comment>
<protein>
    <submittedName>
        <fullName evidence="1">Uncharacterized protein</fullName>
    </submittedName>
</protein>
<name>A0A835RHS1_VANPL</name>
<keyword evidence="2" id="KW-1185">Reference proteome</keyword>
<dbReference type="AlphaFoldDB" id="A0A835RHS1"/>
<evidence type="ECO:0000313" key="1">
    <source>
        <dbReference type="EMBL" id="KAG0489224.1"/>
    </source>
</evidence>
<dbReference type="EMBL" id="JADCNL010000003">
    <property type="protein sequence ID" value="KAG0489224.1"/>
    <property type="molecule type" value="Genomic_DNA"/>
</dbReference>
<dbReference type="OrthoDB" id="8062037at2759"/>
<sequence length="85" mass="9355">MTNSHAVMDGCPTTSIVFGTCNIMPQQDVIQIVEYGTWERWLEARECGLHVLASVLGKTMLRLDSDLGEDVNGGGRWMATWPGEA</sequence>
<dbReference type="Proteomes" id="UP000636800">
    <property type="component" value="Chromosome 3"/>
</dbReference>
<accession>A0A835RHS1</accession>
<organism evidence="1 2">
    <name type="scientific">Vanilla planifolia</name>
    <name type="common">Vanilla</name>
    <dbReference type="NCBI Taxonomy" id="51239"/>
    <lineage>
        <taxon>Eukaryota</taxon>
        <taxon>Viridiplantae</taxon>
        <taxon>Streptophyta</taxon>
        <taxon>Embryophyta</taxon>
        <taxon>Tracheophyta</taxon>
        <taxon>Spermatophyta</taxon>
        <taxon>Magnoliopsida</taxon>
        <taxon>Liliopsida</taxon>
        <taxon>Asparagales</taxon>
        <taxon>Orchidaceae</taxon>
        <taxon>Vanilloideae</taxon>
        <taxon>Vanilleae</taxon>
        <taxon>Vanilla</taxon>
    </lineage>
</organism>
<proteinExistence type="predicted"/>
<reference evidence="1 2" key="1">
    <citation type="journal article" date="2020" name="Nat. Food">
        <title>A phased Vanilla planifolia genome enables genetic improvement of flavour and production.</title>
        <authorList>
            <person name="Hasing T."/>
            <person name="Tang H."/>
            <person name="Brym M."/>
            <person name="Khazi F."/>
            <person name="Huang T."/>
            <person name="Chambers A.H."/>
        </authorList>
    </citation>
    <scope>NUCLEOTIDE SEQUENCE [LARGE SCALE GENOMIC DNA]</scope>
    <source>
        <tissue evidence="1">Leaf</tissue>
    </source>
</reference>
<evidence type="ECO:0000313" key="2">
    <source>
        <dbReference type="Proteomes" id="UP000636800"/>
    </source>
</evidence>
<gene>
    <name evidence="1" type="ORF">HPP92_008035</name>
</gene>